<dbReference type="Proteomes" id="UP000003786">
    <property type="component" value="Chromosome 3"/>
</dbReference>
<evidence type="ECO:0000256" key="2">
    <source>
        <dbReference type="SAM" id="Phobius"/>
    </source>
</evidence>
<feature type="compositionally biased region" description="Basic and acidic residues" evidence="1">
    <location>
        <begin position="1141"/>
        <end position="1150"/>
    </location>
</feature>
<feature type="compositionally biased region" description="Low complexity" evidence="1">
    <location>
        <begin position="1221"/>
        <end position="1239"/>
    </location>
</feature>
<feature type="compositionally biased region" description="Polar residues" evidence="1">
    <location>
        <begin position="1151"/>
        <end position="1162"/>
    </location>
</feature>
<protein>
    <submittedName>
        <fullName evidence="3">Uncharacterized protein</fullName>
    </submittedName>
</protein>
<evidence type="ECO:0000256" key="1">
    <source>
        <dbReference type="SAM" id="MobiDB-lite"/>
    </source>
</evidence>
<feature type="compositionally biased region" description="Pro residues" evidence="1">
    <location>
        <begin position="996"/>
        <end position="1020"/>
    </location>
</feature>
<feature type="region of interest" description="Disordered" evidence="1">
    <location>
        <begin position="1141"/>
        <end position="1343"/>
    </location>
</feature>
<keyword evidence="2" id="KW-0472">Membrane</keyword>
<accession>J4CD94</accession>
<sequence>MRNVWIIASVVVAIAICLSIGLTVGFLLKKRKGTGGTVANVSISPVRLANDADLKVKDTSDDIIKIDFLKRENYSVGGNNASVNSFNHDFPTAKLTGWTHTFQLPLRIRKFIVGSIEVAVSKITPISGFTVFNNQDAGDFVTIWHDGDFHHYSKSGELISVGAFPFANGDESIHPRSLKIPSRISEDDHLNVSTTDGIDNERNLEDIGVLIESEEPIVEKTGWARDDLDLDYIFTFVNVLPEMNLGNKDLVFDFSVITLATEDTPFKILQGDDEMVIKKRRIDDVFKKYSCTLTNERSFRPQIRYLLSNFQLEVEDISEFELYVGEFDEPLLMRMKDSSGFKTFVHRGRNKWETPYIPYLDINVLDKHYLLLRGDITTIDFSKKSGHYEFGKYKIKVTEPDSSDRVVQEGFKAYIHTIYYNSEYNSDFASVKVHRFKYDNVGLSGFIRYHSIRKVYVFFWEHDLTKPVYIRACADHGFANYFGYPDYIMQTDVSMFPYFLTLTNFEVNNAVVINLARHESYDFEGGISAHLTRNLITVKSYENSPMQHFSRYVHTLTVRDTNKPFSVLRFVNEINLNVDPTKVSSVEAYYHNKHLKKPLLFIMNGSSKQTFYKLENDNFVLIDRLIVSLEITLKYLAYYNYNYVTIDVSKQSTYHYTGAQIPSSMPDSSMLVSVVKEEISEFIKYSHIIKVNNNPLKFKLMALDGVDISLDAPEVTSVDVYFFNEHKDIPIALVLKGTTDVVYVKKDQFVRKTVGNLDQSLETLRRLTQFNLGIVYLRLDLKSNYYNSHDDGFNIEVSRGDKRQDGFAHYVHTFPSHKEVRFLNGNECFHPKVEAGQYEKADVFFENNFPSIVTLTDTKGACCHFIFQNDGYKKAKAESVDSKLSPGGKTPTQPQAATQEKEQSQTPLLKPASKPIEEQTPKQEEPSHTPLLKPSIKPIEEQTPKQEEQSHTTLLKPSLASTPQVSPLPQVTPPPVPESPVSQSITPPQTESHTPFPKPSPAPTPPVSPLPQVTPPPLPESPVSQSITPPQTETHTTLLLKPVLKPIQDQTPKQEETHTTLLLKPALKPIQDQTPKQEETHTTLLLKPVLKPIQDQTPKQEETHTTLLLKPALKPIEDQTPKQEEPSHTPLLKPSIKPIEEQTPKQEEQSHTTLLKPSLASTPQVSPLPQVTPPPVPESPVSQSITPPQTESHTPFPKPSPAPTPPVSPLPQVTPPPVPVSPASQPQSSTPSQPESQTSLLRPSLSTKHEQIQSHTPPPLPKAPPSLDHTQEQTQSQTQLIKLSQPQVDTQSQTKLIKPSQPQAETPALSHTKLIKPSQPQAESQSHTPPPVPKLPGESNDSD</sequence>
<keyword evidence="4" id="KW-1185">Reference proteome</keyword>
<feature type="compositionally biased region" description="Polar residues" evidence="1">
    <location>
        <begin position="951"/>
        <end position="962"/>
    </location>
</feature>
<keyword evidence="2" id="KW-0812">Transmembrane</keyword>
<dbReference type="KEGG" id="tot:TOT_030000889"/>
<dbReference type="GeneID" id="20716026"/>
<feature type="compositionally biased region" description="Polar residues" evidence="1">
    <location>
        <begin position="1272"/>
        <end position="1304"/>
    </location>
</feature>
<feature type="compositionally biased region" description="Polar residues" evidence="1">
    <location>
        <begin position="1027"/>
        <end position="1037"/>
    </location>
</feature>
<name>J4CD94_THEOR</name>
<organism evidence="3 4">
    <name type="scientific">Theileria orientalis strain Shintoku</name>
    <dbReference type="NCBI Taxonomy" id="869250"/>
    <lineage>
        <taxon>Eukaryota</taxon>
        <taxon>Sar</taxon>
        <taxon>Alveolata</taxon>
        <taxon>Apicomplexa</taxon>
        <taxon>Aconoidasida</taxon>
        <taxon>Piroplasmida</taxon>
        <taxon>Theileriidae</taxon>
        <taxon>Theileria</taxon>
    </lineage>
</organism>
<dbReference type="RefSeq" id="XP_009691048.1">
    <property type="nucleotide sequence ID" value="XM_009692753.1"/>
</dbReference>
<dbReference type="STRING" id="869250.J4CD94"/>
<feature type="compositionally biased region" description="Polar residues" evidence="1">
    <location>
        <begin position="1318"/>
        <end position="1327"/>
    </location>
</feature>
<feature type="compositionally biased region" description="Pro residues" evidence="1">
    <location>
        <begin position="1196"/>
        <end position="1220"/>
    </location>
</feature>
<feature type="compositionally biased region" description="Basic and acidic residues" evidence="1">
    <location>
        <begin position="938"/>
        <end position="950"/>
    </location>
</feature>
<feature type="transmembrane region" description="Helical" evidence="2">
    <location>
        <begin position="6"/>
        <end position="28"/>
    </location>
</feature>
<evidence type="ECO:0000313" key="3">
    <source>
        <dbReference type="EMBL" id="BAM40747.1"/>
    </source>
</evidence>
<gene>
    <name evidence="3" type="ORF">TOT_030000889</name>
</gene>
<proteinExistence type="predicted"/>
<dbReference type="EMBL" id="AP011948">
    <property type="protein sequence ID" value="BAM40747.1"/>
    <property type="molecule type" value="Genomic_DNA"/>
</dbReference>
<feature type="region of interest" description="Disordered" evidence="1">
    <location>
        <begin position="878"/>
        <end position="1041"/>
    </location>
</feature>
<evidence type="ECO:0000313" key="4">
    <source>
        <dbReference type="Proteomes" id="UP000003786"/>
    </source>
</evidence>
<feature type="compositionally biased region" description="Basic and acidic residues" evidence="1">
    <location>
        <begin position="915"/>
        <end position="927"/>
    </location>
</feature>
<reference evidence="3 4" key="1">
    <citation type="journal article" date="2012" name="MBio">
        <title>Comparative genome analysis of three eukaryotic parasites with differing abilities to transform leukocytes reveals key mediators of Theileria-induced leukocyte transformation.</title>
        <authorList>
            <person name="Hayashida K."/>
            <person name="Hara Y."/>
            <person name="Abe T."/>
            <person name="Yamasaki C."/>
            <person name="Toyoda A."/>
            <person name="Kosuge T."/>
            <person name="Suzuki Y."/>
            <person name="Sato Y."/>
            <person name="Kawashima S."/>
            <person name="Katayama T."/>
            <person name="Wakaguri H."/>
            <person name="Inoue N."/>
            <person name="Homma K."/>
            <person name="Tada-Umezaki M."/>
            <person name="Yagi Y."/>
            <person name="Fujii Y."/>
            <person name="Habara T."/>
            <person name="Kanehisa M."/>
            <person name="Watanabe H."/>
            <person name="Ito K."/>
            <person name="Gojobori T."/>
            <person name="Sugawara H."/>
            <person name="Imanishi T."/>
            <person name="Weir W."/>
            <person name="Gardner M."/>
            <person name="Pain A."/>
            <person name="Shiels B."/>
            <person name="Hattori M."/>
            <person name="Nene V."/>
            <person name="Sugimoto C."/>
        </authorList>
    </citation>
    <scope>NUCLEOTIDE SEQUENCE [LARGE SCALE GENOMIC DNA]</scope>
    <source>
        <strain evidence="3 4">Shintoku</strain>
    </source>
</reference>
<feature type="region of interest" description="Disordered" evidence="1">
    <location>
        <begin position="1093"/>
        <end position="1113"/>
    </location>
</feature>
<dbReference type="eggNOG" id="ENOG502QRPA">
    <property type="taxonomic scope" value="Eukaryota"/>
</dbReference>
<dbReference type="VEuPathDB" id="PiroplasmaDB:TOT_030000889"/>
<dbReference type="OMA" id="SVKVHRF"/>
<keyword evidence="2" id="KW-1133">Transmembrane helix</keyword>
<dbReference type="OrthoDB" id="10486553at2759"/>